<evidence type="ECO:0000256" key="6">
    <source>
        <dbReference type="ARBA" id="ARBA00023136"/>
    </source>
</evidence>
<dbReference type="PANTHER" id="PTHR33932:SF4">
    <property type="entry name" value="NA(+)_H(+) ANTIPORTER SUBUNIT B"/>
    <property type="match status" value="1"/>
</dbReference>
<evidence type="ECO:0000256" key="7">
    <source>
        <dbReference type="SAM" id="Phobius"/>
    </source>
</evidence>
<keyword evidence="3" id="KW-1003">Cell membrane</keyword>
<feature type="transmembrane region" description="Helical" evidence="7">
    <location>
        <begin position="12"/>
        <end position="29"/>
    </location>
</feature>
<keyword evidence="6 7" id="KW-0472">Membrane</keyword>
<proteinExistence type="inferred from homology"/>
<dbReference type="STRING" id="429727.VE26_16425"/>
<organism evidence="9 10">
    <name type="scientific">Devosia chinhatensis</name>
    <dbReference type="NCBI Taxonomy" id="429727"/>
    <lineage>
        <taxon>Bacteria</taxon>
        <taxon>Pseudomonadati</taxon>
        <taxon>Pseudomonadota</taxon>
        <taxon>Alphaproteobacteria</taxon>
        <taxon>Hyphomicrobiales</taxon>
        <taxon>Devosiaceae</taxon>
        <taxon>Devosia</taxon>
    </lineage>
</organism>
<dbReference type="PATRIC" id="fig|429727.3.peg.3363"/>
<evidence type="ECO:0000256" key="2">
    <source>
        <dbReference type="ARBA" id="ARBA00009425"/>
    </source>
</evidence>
<evidence type="ECO:0000256" key="5">
    <source>
        <dbReference type="ARBA" id="ARBA00022989"/>
    </source>
</evidence>
<protein>
    <submittedName>
        <fullName evidence="9">Monovalent cation/H+ antiporter subunit B</fullName>
    </submittedName>
</protein>
<dbReference type="AlphaFoldDB" id="A0A0F5FH80"/>
<comment type="subcellular location">
    <subcellularLocation>
        <location evidence="1">Cell membrane</location>
        <topology evidence="1">Multi-pass membrane protein</topology>
    </subcellularLocation>
</comment>
<reference evidence="9 10" key="1">
    <citation type="submission" date="2015-03" db="EMBL/GenBank/DDBJ databases">
        <authorList>
            <person name="Hassan Y."/>
            <person name="Lepp D."/>
            <person name="Li X.-Z."/>
            <person name="Zhou T."/>
        </authorList>
    </citation>
    <scope>NUCLEOTIDE SEQUENCE [LARGE SCALE GENOMIC DNA]</scope>
    <source>
        <strain evidence="9 10">IPL18</strain>
    </source>
</reference>
<name>A0A0F5FH80_9HYPH</name>
<evidence type="ECO:0000259" key="8">
    <source>
        <dbReference type="Pfam" id="PF04039"/>
    </source>
</evidence>
<dbReference type="EMBL" id="JZEY01000061">
    <property type="protein sequence ID" value="KKB08143.1"/>
    <property type="molecule type" value="Genomic_DNA"/>
</dbReference>
<evidence type="ECO:0000256" key="4">
    <source>
        <dbReference type="ARBA" id="ARBA00022692"/>
    </source>
</evidence>
<feature type="transmembrane region" description="Helical" evidence="7">
    <location>
        <begin position="35"/>
        <end position="55"/>
    </location>
</feature>
<sequence length="135" mass="14355">MNSLIFTSSARILFGLMLAASIFILWRGHDEPGGGFVGGLVAAMALAVIALAEGVPKARALLRIHPMSLAGLGVFLGFISGLPGLWVDGSYLAHQWVFFPNGFKLGTTMVFDIGVYLVVLGGMLALVFRLYEDAP</sequence>
<dbReference type="RefSeq" id="WP_046106172.1">
    <property type="nucleotide sequence ID" value="NZ_JZEY01000061.1"/>
</dbReference>
<dbReference type="GO" id="GO:0005886">
    <property type="term" value="C:plasma membrane"/>
    <property type="evidence" value="ECO:0007669"/>
    <property type="project" value="UniProtKB-SubCell"/>
</dbReference>
<keyword evidence="10" id="KW-1185">Reference proteome</keyword>
<dbReference type="OrthoDB" id="9798859at2"/>
<keyword evidence="5 7" id="KW-1133">Transmembrane helix</keyword>
<gene>
    <name evidence="9" type="ORF">VE26_16425</name>
</gene>
<evidence type="ECO:0000313" key="9">
    <source>
        <dbReference type="EMBL" id="KKB08143.1"/>
    </source>
</evidence>
<evidence type="ECO:0000313" key="10">
    <source>
        <dbReference type="Proteomes" id="UP000033649"/>
    </source>
</evidence>
<dbReference type="PANTHER" id="PTHR33932">
    <property type="entry name" value="NA(+)/H(+) ANTIPORTER SUBUNIT B"/>
    <property type="match status" value="1"/>
</dbReference>
<evidence type="ECO:0000256" key="3">
    <source>
        <dbReference type="ARBA" id="ARBA00022475"/>
    </source>
</evidence>
<accession>A0A0F5FH80</accession>
<feature type="domain" description="Na+/H+ antiporter MnhB subunit-related protein" evidence="8">
    <location>
        <begin position="6"/>
        <end position="124"/>
    </location>
</feature>
<comment type="similarity">
    <text evidence="2">Belongs to the CPA3 antiporters (TC 2.A.63) subunit B family.</text>
</comment>
<comment type="caution">
    <text evidence="9">The sequence shown here is derived from an EMBL/GenBank/DDBJ whole genome shotgun (WGS) entry which is preliminary data.</text>
</comment>
<dbReference type="Pfam" id="PF04039">
    <property type="entry name" value="MnhB"/>
    <property type="match status" value="1"/>
</dbReference>
<dbReference type="InterPro" id="IPR007182">
    <property type="entry name" value="MnhB"/>
</dbReference>
<dbReference type="InterPro" id="IPR050622">
    <property type="entry name" value="CPA3_antiporter_subunitB"/>
</dbReference>
<keyword evidence="4 7" id="KW-0812">Transmembrane</keyword>
<feature type="transmembrane region" description="Helical" evidence="7">
    <location>
        <begin position="107"/>
        <end position="131"/>
    </location>
</feature>
<dbReference type="Proteomes" id="UP000033649">
    <property type="component" value="Unassembled WGS sequence"/>
</dbReference>
<feature type="transmembrane region" description="Helical" evidence="7">
    <location>
        <begin position="67"/>
        <end position="87"/>
    </location>
</feature>
<evidence type="ECO:0000256" key="1">
    <source>
        <dbReference type="ARBA" id="ARBA00004651"/>
    </source>
</evidence>